<dbReference type="PANTHER" id="PTHR40980">
    <property type="entry name" value="PLUG DOMAIN-CONTAINING PROTEIN"/>
    <property type="match status" value="1"/>
</dbReference>
<evidence type="ECO:0000313" key="13">
    <source>
        <dbReference type="EMBL" id="WDE07595.1"/>
    </source>
</evidence>
<evidence type="ECO:0000259" key="11">
    <source>
        <dbReference type="Pfam" id="PF00593"/>
    </source>
</evidence>
<evidence type="ECO:0000256" key="6">
    <source>
        <dbReference type="ARBA" id="ARBA00023136"/>
    </source>
</evidence>
<dbReference type="InterPro" id="IPR036942">
    <property type="entry name" value="Beta-barrel_TonB_sf"/>
</dbReference>
<feature type="chain" id="PRO_5042285795" evidence="10">
    <location>
        <begin position="32"/>
        <end position="938"/>
    </location>
</feature>
<keyword evidence="7 8" id="KW-0998">Cell outer membrane</keyword>
<evidence type="ECO:0000256" key="7">
    <source>
        <dbReference type="ARBA" id="ARBA00023237"/>
    </source>
</evidence>
<keyword evidence="5 9" id="KW-0798">TonB box</keyword>
<dbReference type="SUPFAM" id="SSF49464">
    <property type="entry name" value="Carboxypeptidase regulatory domain-like"/>
    <property type="match status" value="1"/>
</dbReference>
<evidence type="ECO:0000313" key="14">
    <source>
        <dbReference type="Proteomes" id="UP000032352"/>
    </source>
</evidence>
<evidence type="ECO:0000256" key="4">
    <source>
        <dbReference type="ARBA" id="ARBA00022692"/>
    </source>
</evidence>
<dbReference type="Pfam" id="PF13715">
    <property type="entry name" value="CarbopepD_reg_2"/>
    <property type="match status" value="1"/>
</dbReference>
<organism evidence="13 14">
    <name type="scientific">Thalassomonas viridans</name>
    <dbReference type="NCBI Taxonomy" id="137584"/>
    <lineage>
        <taxon>Bacteria</taxon>
        <taxon>Pseudomonadati</taxon>
        <taxon>Pseudomonadota</taxon>
        <taxon>Gammaproteobacteria</taxon>
        <taxon>Alteromonadales</taxon>
        <taxon>Colwelliaceae</taxon>
        <taxon>Thalassomonas</taxon>
    </lineage>
</organism>
<reference evidence="13 14" key="1">
    <citation type="journal article" date="2015" name="Genome Announc.">
        <title>Draft Genome Sequences of Marine Isolates of Thalassomonas viridans and Thalassomonas actiniarum.</title>
        <authorList>
            <person name="Olonade I."/>
            <person name="van Zyl L.J."/>
            <person name="Trindade M."/>
        </authorList>
    </citation>
    <scope>NUCLEOTIDE SEQUENCE [LARGE SCALE GENOMIC DNA]</scope>
    <source>
        <strain evidence="13 14">XOM25</strain>
    </source>
</reference>
<feature type="domain" description="TonB-dependent receptor plug" evidence="12">
    <location>
        <begin position="144"/>
        <end position="247"/>
    </location>
</feature>
<dbReference type="Gene3D" id="2.60.40.1120">
    <property type="entry name" value="Carboxypeptidase-like, regulatory domain"/>
    <property type="match status" value="1"/>
</dbReference>
<protein>
    <submittedName>
        <fullName evidence="13">TonB-dependent receptor</fullName>
    </submittedName>
</protein>
<evidence type="ECO:0000256" key="9">
    <source>
        <dbReference type="RuleBase" id="RU003357"/>
    </source>
</evidence>
<comment type="similarity">
    <text evidence="8 9">Belongs to the TonB-dependent receptor family.</text>
</comment>
<keyword evidence="13" id="KW-0675">Receptor</keyword>
<evidence type="ECO:0000256" key="3">
    <source>
        <dbReference type="ARBA" id="ARBA00022452"/>
    </source>
</evidence>
<keyword evidence="14" id="KW-1185">Reference proteome</keyword>
<keyword evidence="3 8" id="KW-1134">Transmembrane beta strand</keyword>
<dbReference type="EMBL" id="CP059733">
    <property type="protein sequence ID" value="WDE07595.1"/>
    <property type="molecule type" value="Genomic_DNA"/>
</dbReference>
<dbReference type="Proteomes" id="UP000032352">
    <property type="component" value="Chromosome"/>
</dbReference>
<evidence type="ECO:0000256" key="8">
    <source>
        <dbReference type="PROSITE-ProRule" id="PRU01360"/>
    </source>
</evidence>
<evidence type="ECO:0000259" key="12">
    <source>
        <dbReference type="Pfam" id="PF07715"/>
    </source>
</evidence>
<dbReference type="Pfam" id="PF07715">
    <property type="entry name" value="Plug"/>
    <property type="match status" value="1"/>
</dbReference>
<reference evidence="13 14" key="2">
    <citation type="journal article" date="2022" name="Mar. Drugs">
        <title>Bioassay-Guided Fractionation Leads to the Detection of Cholic Acid Generated by the Rare Thalassomonas sp.</title>
        <authorList>
            <person name="Pheiffer F."/>
            <person name="Schneider Y.K."/>
            <person name="Hansen E.H."/>
            <person name="Andersen J.H."/>
            <person name="Isaksson J."/>
            <person name="Busche T."/>
            <person name="R C."/>
            <person name="Kalinowski J."/>
            <person name="Zyl L.V."/>
            <person name="Trindade M."/>
        </authorList>
    </citation>
    <scope>NUCLEOTIDE SEQUENCE [LARGE SCALE GENOMIC DNA]</scope>
    <source>
        <strain evidence="13 14">XOM25</strain>
    </source>
</reference>
<name>A0AAE9Z7Q9_9GAMM</name>
<dbReference type="CDD" id="cd01347">
    <property type="entry name" value="ligand_gated_channel"/>
    <property type="match status" value="1"/>
</dbReference>
<keyword evidence="2 8" id="KW-0813">Transport</keyword>
<sequence length="938" mass="104252">MDKSIRALQFHPLALALSSALALTISTPAFAADIAAAHSENAIEGRITDSRHKVNFQGAQISIQELGLSTVSDRYGAFRFADLPDGEYTLVINYLGAEEVRRTVRVSRGKISRQDYVIGKQKVMDNVIVYGQRAGQAGAINRQKNANNMIAIVSSDAIGQLPDQNAAEALQHLPGISIQRDQGEGRFVGIRGIDPNLNNVTINGLNVPSPEAGVRSVAMDVIPSEVIASLEVSKTVTPDMDASAVGGSIEVKSLSAFDRRGQNYSFTAQSSYNEQVSETSPKLSGSFSDIYQLGSGAELGVATAVSWFKREFGSENIETDGGWGEIEVEDMTTGEDVQVFGAEEIEQRLYRIERERLGAALNFDLHTSLDDKYYLRTLYSEFSDDEYRQRKQYKFDKGAIDLAGRTASSASFTGAEMERDTKDRYEVQEILSVVAGGEHLFNAWQLEYQLGYSKSSEKEPDRIDVAFAGEDLTLGYETSGEKPRLTQSAPADDLSRFALDEVVVEDSDSRDEEISFSFDLSKDFVWRNHNATMKFGGKYRSREKSSKVRVQVYDGGFDDINAAAFGTGRLDYGLGDFGPGLSRGGVHDFVKNQQGFELNALESDIESRGNSYTSEEDIFAAYAMVTLDMDNWQLVAGLRYEGTRFDTRGNRVELIEDDISGEKSVDISPWQVDKDYNHWLPGINVRYNITDDLISRFAYTQTLARPGFSDSAAYQLIETEVSEDDGVVSTERKAEVGNPNLKPYESQNLDFSLEYYPGHIGVLSAGLFYKDIDNFIVSKEVQDNGQWQGFEEVSQPVNGGSASLTGLELAWHKTFDSGFLLGVNTTLVDADDELPNQADTLGNLILGYENNKLSLRLSTSYKGKNFQFEDRDTKVYQDAHTQLDFSGKYYYSDTVQFYLNAVNLTDEAYYLYHGSKQYNYQYEQYGPSFELGFTISSL</sequence>
<dbReference type="InterPro" id="IPR008969">
    <property type="entry name" value="CarboxyPept-like_regulatory"/>
</dbReference>
<dbReference type="InterPro" id="IPR010104">
    <property type="entry name" value="TonB_rcpt_bac"/>
</dbReference>
<dbReference type="RefSeq" id="WP_053047220.1">
    <property type="nucleotide sequence ID" value="NZ_CP059733.1"/>
</dbReference>
<dbReference type="PANTHER" id="PTHR40980:SF4">
    <property type="entry name" value="TONB-DEPENDENT RECEPTOR-LIKE BETA-BARREL DOMAIN-CONTAINING PROTEIN"/>
    <property type="match status" value="1"/>
</dbReference>
<evidence type="ECO:0000256" key="5">
    <source>
        <dbReference type="ARBA" id="ARBA00023077"/>
    </source>
</evidence>
<dbReference type="SUPFAM" id="SSF56935">
    <property type="entry name" value="Porins"/>
    <property type="match status" value="1"/>
</dbReference>
<evidence type="ECO:0000256" key="1">
    <source>
        <dbReference type="ARBA" id="ARBA00004571"/>
    </source>
</evidence>
<dbReference type="PROSITE" id="PS52016">
    <property type="entry name" value="TONB_DEPENDENT_REC_3"/>
    <property type="match status" value="1"/>
</dbReference>
<feature type="domain" description="TonB-dependent receptor-like beta-barrel" evidence="11">
    <location>
        <begin position="495"/>
        <end position="904"/>
    </location>
</feature>
<dbReference type="InterPro" id="IPR039426">
    <property type="entry name" value="TonB-dep_rcpt-like"/>
</dbReference>
<keyword evidence="4 8" id="KW-0812">Transmembrane</keyword>
<dbReference type="NCBIfam" id="TIGR01782">
    <property type="entry name" value="TonB-Xanth-Caul"/>
    <property type="match status" value="1"/>
</dbReference>
<comment type="subcellular location">
    <subcellularLocation>
        <location evidence="1 8">Cell outer membrane</location>
        <topology evidence="1 8">Multi-pass membrane protein</topology>
    </subcellularLocation>
</comment>
<dbReference type="Gene3D" id="2.40.170.20">
    <property type="entry name" value="TonB-dependent receptor, beta-barrel domain"/>
    <property type="match status" value="1"/>
</dbReference>
<evidence type="ECO:0000256" key="2">
    <source>
        <dbReference type="ARBA" id="ARBA00022448"/>
    </source>
</evidence>
<keyword evidence="10" id="KW-0732">Signal</keyword>
<feature type="signal peptide" evidence="10">
    <location>
        <begin position="1"/>
        <end position="31"/>
    </location>
</feature>
<proteinExistence type="inferred from homology"/>
<dbReference type="GO" id="GO:0009279">
    <property type="term" value="C:cell outer membrane"/>
    <property type="evidence" value="ECO:0007669"/>
    <property type="project" value="UniProtKB-SubCell"/>
</dbReference>
<dbReference type="InterPro" id="IPR012910">
    <property type="entry name" value="Plug_dom"/>
</dbReference>
<dbReference type="Pfam" id="PF00593">
    <property type="entry name" value="TonB_dep_Rec_b-barrel"/>
    <property type="match status" value="1"/>
</dbReference>
<dbReference type="Gene3D" id="2.170.130.10">
    <property type="entry name" value="TonB-dependent receptor, plug domain"/>
    <property type="match status" value="1"/>
</dbReference>
<keyword evidence="6 8" id="KW-0472">Membrane</keyword>
<gene>
    <name evidence="13" type="ORF">SG34_012310</name>
</gene>
<dbReference type="KEGG" id="tvd:SG34_012310"/>
<dbReference type="AlphaFoldDB" id="A0AAE9Z7Q9"/>
<dbReference type="InterPro" id="IPR000531">
    <property type="entry name" value="Beta-barrel_TonB"/>
</dbReference>
<dbReference type="InterPro" id="IPR037066">
    <property type="entry name" value="Plug_dom_sf"/>
</dbReference>
<accession>A0AAE9Z7Q9</accession>
<evidence type="ECO:0000256" key="10">
    <source>
        <dbReference type="SAM" id="SignalP"/>
    </source>
</evidence>